<feature type="domain" description="DUF3885" evidence="1">
    <location>
        <begin position="20"/>
        <end position="89"/>
    </location>
</feature>
<name>A0ABU9M4E9_9BACT</name>
<proteinExistence type="predicted"/>
<evidence type="ECO:0000313" key="3">
    <source>
        <dbReference type="Proteomes" id="UP001479606"/>
    </source>
</evidence>
<evidence type="ECO:0000313" key="2">
    <source>
        <dbReference type="EMBL" id="MEL5996788.1"/>
    </source>
</evidence>
<gene>
    <name evidence="2" type="ORF">AAFH49_21435</name>
</gene>
<evidence type="ECO:0000259" key="1">
    <source>
        <dbReference type="Pfam" id="PF13021"/>
    </source>
</evidence>
<dbReference type="RefSeq" id="WP_342301424.1">
    <property type="nucleotide sequence ID" value="NZ_JBCEVZ010000097.1"/>
</dbReference>
<dbReference type="InterPro" id="IPR024976">
    <property type="entry name" value="DUF3885"/>
</dbReference>
<dbReference type="Proteomes" id="UP001479606">
    <property type="component" value="Unassembled WGS sequence"/>
</dbReference>
<protein>
    <recommendedName>
        <fullName evidence="1">DUF3885 domain-containing protein</fullName>
    </recommendedName>
</protein>
<keyword evidence="3" id="KW-1185">Reference proteome</keyword>
<dbReference type="EMBL" id="JBCEVZ010000097">
    <property type="protein sequence ID" value="MEL5996788.1"/>
    <property type="molecule type" value="Genomic_DNA"/>
</dbReference>
<reference evidence="2 3" key="1">
    <citation type="journal article" date="2018" name="Arch. Microbiol.">
        <title>Hymenobacter segetis sp. nov., isolated from soil.</title>
        <authorList>
            <person name="Ten L.N."/>
            <person name="Lim S.J."/>
            <person name="Kim B.O."/>
            <person name="Kang I.K."/>
            <person name="Jung H.Y."/>
        </authorList>
    </citation>
    <scope>NUCLEOTIDE SEQUENCE [LARGE SCALE GENOMIC DNA]</scope>
    <source>
        <strain evidence="2 3">S7-3-11</strain>
    </source>
</reference>
<dbReference type="Pfam" id="PF13021">
    <property type="entry name" value="DUF3885"/>
    <property type="match status" value="1"/>
</dbReference>
<sequence length="112" mass="12845">MLATDFDAYWRATYPKAVPLGHLLRTTYPRRWLRLYSLPEGQRYPAAAADWHELLRRHLAVFADLVGKPAELFLVTGEYDFVDRARPEPESFAADGALHANDHMSFLQMVLA</sequence>
<accession>A0ABU9M4E9</accession>
<organism evidence="2 3">
    <name type="scientific">Hymenobacter segetis</name>
    <dbReference type="NCBI Taxonomy" id="2025509"/>
    <lineage>
        <taxon>Bacteria</taxon>
        <taxon>Pseudomonadati</taxon>
        <taxon>Bacteroidota</taxon>
        <taxon>Cytophagia</taxon>
        <taxon>Cytophagales</taxon>
        <taxon>Hymenobacteraceae</taxon>
        <taxon>Hymenobacter</taxon>
    </lineage>
</organism>
<comment type="caution">
    <text evidence="2">The sequence shown here is derived from an EMBL/GenBank/DDBJ whole genome shotgun (WGS) entry which is preliminary data.</text>
</comment>